<sequence>MNISEDDIQEHVEELEESEDAAGGNFIDSSINCQLPNTDANWFEIEASEELFPLTCSTNHEIVNVPVNCRSLLDFYLLFVDDEILEFIVTFTNLYAAQLLQNLTTCQELKKNPESVLGTH</sequence>
<dbReference type="EMBL" id="JABFTP020000062">
    <property type="protein sequence ID" value="KAL3274009.1"/>
    <property type="molecule type" value="Genomic_DNA"/>
</dbReference>
<protein>
    <submittedName>
        <fullName evidence="1">Uncharacterized protein</fullName>
    </submittedName>
</protein>
<name>A0ABD2N6W0_9CUCU</name>
<proteinExistence type="predicted"/>
<keyword evidence="2" id="KW-1185">Reference proteome</keyword>
<organism evidence="1 2">
    <name type="scientific">Cryptolaemus montrouzieri</name>
    <dbReference type="NCBI Taxonomy" id="559131"/>
    <lineage>
        <taxon>Eukaryota</taxon>
        <taxon>Metazoa</taxon>
        <taxon>Ecdysozoa</taxon>
        <taxon>Arthropoda</taxon>
        <taxon>Hexapoda</taxon>
        <taxon>Insecta</taxon>
        <taxon>Pterygota</taxon>
        <taxon>Neoptera</taxon>
        <taxon>Endopterygota</taxon>
        <taxon>Coleoptera</taxon>
        <taxon>Polyphaga</taxon>
        <taxon>Cucujiformia</taxon>
        <taxon>Coccinelloidea</taxon>
        <taxon>Coccinellidae</taxon>
        <taxon>Scymninae</taxon>
        <taxon>Scymnini</taxon>
        <taxon>Cryptolaemus</taxon>
    </lineage>
</organism>
<reference evidence="1 2" key="1">
    <citation type="journal article" date="2021" name="BMC Biol.">
        <title>Horizontally acquired antibacterial genes associated with adaptive radiation of ladybird beetles.</title>
        <authorList>
            <person name="Li H.S."/>
            <person name="Tang X.F."/>
            <person name="Huang Y.H."/>
            <person name="Xu Z.Y."/>
            <person name="Chen M.L."/>
            <person name="Du X.Y."/>
            <person name="Qiu B.Y."/>
            <person name="Chen P.T."/>
            <person name="Zhang W."/>
            <person name="Slipinski A."/>
            <person name="Escalona H.E."/>
            <person name="Waterhouse R.M."/>
            <person name="Zwick A."/>
            <person name="Pang H."/>
        </authorList>
    </citation>
    <scope>NUCLEOTIDE SEQUENCE [LARGE SCALE GENOMIC DNA]</scope>
    <source>
        <strain evidence="1">SYSU2018</strain>
    </source>
</reference>
<comment type="caution">
    <text evidence="1">The sequence shown here is derived from an EMBL/GenBank/DDBJ whole genome shotgun (WGS) entry which is preliminary data.</text>
</comment>
<evidence type="ECO:0000313" key="1">
    <source>
        <dbReference type="EMBL" id="KAL3274009.1"/>
    </source>
</evidence>
<evidence type="ECO:0000313" key="2">
    <source>
        <dbReference type="Proteomes" id="UP001516400"/>
    </source>
</evidence>
<dbReference type="Proteomes" id="UP001516400">
    <property type="component" value="Unassembled WGS sequence"/>
</dbReference>
<gene>
    <name evidence="1" type="ORF">HHI36_015427</name>
</gene>
<accession>A0ABD2N6W0</accession>
<dbReference type="AlphaFoldDB" id="A0ABD2N6W0"/>